<dbReference type="Proteomes" id="UP001175226">
    <property type="component" value="Unassembled WGS sequence"/>
</dbReference>
<evidence type="ECO:0008006" key="3">
    <source>
        <dbReference type="Google" id="ProtNLM"/>
    </source>
</evidence>
<name>A0AA39JQT9_9AGAR</name>
<gene>
    <name evidence="1" type="ORF">EV421DRAFT_1901658</name>
</gene>
<sequence>MHWTQVFSRNAIENSGSTARDFCMLERNMLAHIKLALLLSVLSSSLILQARLVPTADEGGYVQEYGMPLRNYPVCRCTVGHSGGGMGVPCRLSRSDEDASISGGAQAPFRYHDRRHGHCVHHLYNLARQGRNLTKMLSLVVAWLTVV</sequence>
<dbReference type="EMBL" id="JAUEPT010000013">
    <property type="protein sequence ID" value="KAK0446817.1"/>
    <property type="molecule type" value="Genomic_DNA"/>
</dbReference>
<organism evidence="1 2">
    <name type="scientific">Armillaria borealis</name>
    <dbReference type="NCBI Taxonomy" id="47425"/>
    <lineage>
        <taxon>Eukaryota</taxon>
        <taxon>Fungi</taxon>
        <taxon>Dikarya</taxon>
        <taxon>Basidiomycota</taxon>
        <taxon>Agaricomycotina</taxon>
        <taxon>Agaricomycetes</taxon>
        <taxon>Agaricomycetidae</taxon>
        <taxon>Agaricales</taxon>
        <taxon>Marasmiineae</taxon>
        <taxon>Physalacriaceae</taxon>
        <taxon>Armillaria</taxon>
    </lineage>
</organism>
<evidence type="ECO:0000313" key="1">
    <source>
        <dbReference type="EMBL" id="KAK0446817.1"/>
    </source>
</evidence>
<accession>A0AA39JQT9</accession>
<dbReference type="AlphaFoldDB" id="A0AA39JQT9"/>
<evidence type="ECO:0000313" key="2">
    <source>
        <dbReference type="Proteomes" id="UP001175226"/>
    </source>
</evidence>
<reference evidence="1" key="1">
    <citation type="submission" date="2023-06" db="EMBL/GenBank/DDBJ databases">
        <authorList>
            <consortium name="Lawrence Berkeley National Laboratory"/>
            <person name="Ahrendt S."/>
            <person name="Sahu N."/>
            <person name="Indic B."/>
            <person name="Wong-Bajracharya J."/>
            <person name="Merenyi Z."/>
            <person name="Ke H.-M."/>
            <person name="Monk M."/>
            <person name="Kocsube S."/>
            <person name="Drula E."/>
            <person name="Lipzen A."/>
            <person name="Balint B."/>
            <person name="Henrissat B."/>
            <person name="Andreopoulos B."/>
            <person name="Martin F.M."/>
            <person name="Harder C.B."/>
            <person name="Rigling D."/>
            <person name="Ford K.L."/>
            <person name="Foster G.D."/>
            <person name="Pangilinan J."/>
            <person name="Papanicolaou A."/>
            <person name="Barry K."/>
            <person name="LaButti K."/>
            <person name="Viragh M."/>
            <person name="Koriabine M."/>
            <person name="Yan M."/>
            <person name="Riley R."/>
            <person name="Champramary S."/>
            <person name="Plett K.L."/>
            <person name="Tsai I.J."/>
            <person name="Slot J."/>
            <person name="Sipos G."/>
            <person name="Plett J."/>
            <person name="Nagy L.G."/>
            <person name="Grigoriev I.V."/>
        </authorList>
    </citation>
    <scope>NUCLEOTIDE SEQUENCE</scope>
    <source>
        <strain evidence="1">FPL87.14</strain>
    </source>
</reference>
<keyword evidence="2" id="KW-1185">Reference proteome</keyword>
<protein>
    <recommendedName>
        <fullName evidence="3">DUF202 domain-containing protein</fullName>
    </recommendedName>
</protein>
<comment type="caution">
    <text evidence="1">The sequence shown here is derived from an EMBL/GenBank/DDBJ whole genome shotgun (WGS) entry which is preliminary data.</text>
</comment>
<proteinExistence type="predicted"/>